<evidence type="ECO:0000256" key="6">
    <source>
        <dbReference type="SAM" id="MobiDB-lite"/>
    </source>
</evidence>
<dbReference type="Gene3D" id="3.40.1120.10">
    <property type="entry name" value="Ribosomal protein l15e"/>
    <property type="match status" value="1"/>
</dbReference>
<accession>A0B8X0</accession>
<dbReference type="Proteomes" id="UP000000674">
    <property type="component" value="Chromosome"/>
</dbReference>
<keyword evidence="2 5" id="KW-0689">Ribosomal protein</keyword>
<dbReference type="GO" id="GO:0002181">
    <property type="term" value="P:cytoplasmic translation"/>
    <property type="evidence" value="ECO:0007669"/>
    <property type="project" value="TreeGrafter"/>
</dbReference>
<reference evidence="7 8" key="1">
    <citation type="submission" date="2006-10" db="EMBL/GenBank/DDBJ databases">
        <title>Complete sequence of Methanosaeta thermophila PT.</title>
        <authorList>
            <consortium name="US DOE Joint Genome Institute"/>
            <person name="Copeland A."/>
            <person name="Lucas S."/>
            <person name="Lapidus A."/>
            <person name="Barry K."/>
            <person name="Detter J.C."/>
            <person name="Glavina del Rio T."/>
            <person name="Hammon N."/>
            <person name="Israni S."/>
            <person name="Pitluck S."/>
            <person name="Chain P."/>
            <person name="Malfatti S."/>
            <person name="Shin M."/>
            <person name="Vergez L."/>
            <person name="Schmutz J."/>
            <person name="Larimer F."/>
            <person name="Land M."/>
            <person name="Hauser L."/>
            <person name="Kyrpides N."/>
            <person name="Kim E."/>
            <person name="Smith K.S."/>
            <person name="Ingram-Smith C."/>
            <person name="Richardson P."/>
        </authorList>
    </citation>
    <scope>NUCLEOTIDE SEQUENCE [LARGE SCALE GENOMIC DNA]</scope>
    <source>
        <strain evidence="8">DSM 6194 / JCM 14653 / NBRC 101360 / PT</strain>
    </source>
</reference>
<evidence type="ECO:0000313" key="8">
    <source>
        <dbReference type="Proteomes" id="UP000000674"/>
    </source>
</evidence>
<name>A0B8X0_METTP</name>
<dbReference type="Pfam" id="PF00827">
    <property type="entry name" value="Ribosomal_L15e"/>
    <property type="match status" value="1"/>
</dbReference>
<dbReference type="InterPro" id="IPR000439">
    <property type="entry name" value="Ribosomal_eL15"/>
</dbReference>
<gene>
    <name evidence="5" type="primary">rpl15e</name>
    <name evidence="7" type="ordered locus">Mthe_1369</name>
</gene>
<evidence type="ECO:0000256" key="5">
    <source>
        <dbReference type="HAMAP-Rule" id="MF_00256"/>
    </source>
</evidence>
<dbReference type="STRING" id="349307.Mthe_1369"/>
<proteinExistence type="inferred from homology"/>
<dbReference type="GO" id="GO:0003735">
    <property type="term" value="F:structural constituent of ribosome"/>
    <property type="evidence" value="ECO:0007669"/>
    <property type="project" value="InterPro"/>
</dbReference>
<dbReference type="AlphaFoldDB" id="A0B8X0"/>
<keyword evidence="3 5" id="KW-0687">Ribonucleoprotein</keyword>
<organism evidence="7 8">
    <name type="scientific">Methanothrix thermoacetophila (strain DSM 6194 / JCM 14653 / NBRC 101360 / PT)</name>
    <name type="common">Methanosaeta thermophila</name>
    <dbReference type="NCBI Taxonomy" id="349307"/>
    <lineage>
        <taxon>Archaea</taxon>
        <taxon>Methanobacteriati</taxon>
        <taxon>Methanobacteriota</taxon>
        <taxon>Stenosarchaea group</taxon>
        <taxon>Methanomicrobia</taxon>
        <taxon>Methanotrichales</taxon>
        <taxon>Methanotrichaceae</taxon>
        <taxon>Methanothrix</taxon>
    </lineage>
</organism>
<comment type="similarity">
    <text evidence="1 5">Belongs to the eukaryotic ribosomal protein eL15 family.</text>
</comment>
<dbReference type="PROSITE" id="PS01194">
    <property type="entry name" value="RIBOSOMAL_L15E"/>
    <property type="match status" value="1"/>
</dbReference>
<feature type="compositionally biased region" description="Basic and acidic residues" evidence="6">
    <location>
        <begin position="186"/>
        <end position="203"/>
    </location>
</feature>
<evidence type="ECO:0000256" key="4">
    <source>
        <dbReference type="ARBA" id="ARBA00035214"/>
    </source>
</evidence>
<dbReference type="SMART" id="SM01384">
    <property type="entry name" value="Ribosomal_L15e"/>
    <property type="match status" value="1"/>
</dbReference>
<evidence type="ECO:0000313" key="7">
    <source>
        <dbReference type="EMBL" id="ABK15144.1"/>
    </source>
</evidence>
<dbReference type="InterPro" id="IPR012678">
    <property type="entry name" value="Ribosomal_uL23/eL15/eS24_sf"/>
</dbReference>
<dbReference type="InterPro" id="IPR020926">
    <property type="entry name" value="Ribosomal_eL15_arc"/>
</dbReference>
<dbReference type="PANTHER" id="PTHR11847">
    <property type="entry name" value="RIBOSOMAL PROTEIN L15"/>
    <property type="match status" value="1"/>
</dbReference>
<dbReference type="EMBL" id="CP000477">
    <property type="protein sequence ID" value="ABK15144.1"/>
    <property type="molecule type" value="Genomic_DNA"/>
</dbReference>
<dbReference type="NCBIfam" id="NF003269">
    <property type="entry name" value="PRK04243.1"/>
    <property type="match status" value="1"/>
</dbReference>
<dbReference type="SUPFAM" id="SSF54189">
    <property type="entry name" value="Ribosomal proteins S24e, L23 and L15e"/>
    <property type="match status" value="1"/>
</dbReference>
<feature type="compositionally biased region" description="Basic residues" evidence="6">
    <location>
        <begin position="174"/>
        <end position="185"/>
    </location>
</feature>
<dbReference type="InterPro" id="IPR020925">
    <property type="entry name" value="Ribosomal_eL15_CS"/>
</dbReference>
<dbReference type="FunFam" id="3.40.1120.10:FF:000002">
    <property type="entry name" value="50S ribosomal protein L15e"/>
    <property type="match status" value="1"/>
</dbReference>
<keyword evidence="8" id="KW-1185">Reference proteome</keyword>
<evidence type="ECO:0000256" key="1">
    <source>
        <dbReference type="ARBA" id="ARBA00006857"/>
    </source>
</evidence>
<protein>
    <recommendedName>
        <fullName evidence="4 5">Large ribosomal subunit protein eL15</fullName>
    </recommendedName>
</protein>
<dbReference type="KEGG" id="mtp:Mthe_1369"/>
<dbReference type="PANTHER" id="PTHR11847:SF4">
    <property type="entry name" value="LARGE RIBOSOMAL SUBUNIT PROTEIN EL15"/>
    <property type="match status" value="1"/>
</dbReference>
<dbReference type="InterPro" id="IPR024794">
    <property type="entry name" value="Rbsml_eL15_core_dom_sf"/>
</dbReference>
<evidence type="ECO:0000256" key="2">
    <source>
        <dbReference type="ARBA" id="ARBA00022980"/>
    </source>
</evidence>
<sequence length="203" mass="23632">MNQAEVNGLRSFYGYIKDAWNSPAKSYVGRLRAQRMIAWRREMSVQRIERPTRLDRARALGYKAKQGIVLARVRVRRGALRKSRYVRNRRTKHMAMHRQNPGKSLQRIAEERASRRFRNMEVLNSYWVGQDGRHKWFEVILVDPNHPAIKSDRDLSWICGGSHRGRAERGKTSAGKKGRGLRRKGFGTEKTRPSIRAHDGRGK</sequence>
<feature type="region of interest" description="Disordered" evidence="6">
    <location>
        <begin position="163"/>
        <end position="203"/>
    </location>
</feature>
<dbReference type="GO" id="GO:0022625">
    <property type="term" value="C:cytosolic large ribosomal subunit"/>
    <property type="evidence" value="ECO:0007669"/>
    <property type="project" value="TreeGrafter"/>
</dbReference>
<dbReference type="HAMAP" id="MF_00256">
    <property type="entry name" value="Ribosomal_eL15"/>
    <property type="match status" value="1"/>
</dbReference>
<dbReference type="HOGENOM" id="CLU_080796_1_0_2"/>
<evidence type="ECO:0000256" key="3">
    <source>
        <dbReference type="ARBA" id="ARBA00023274"/>
    </source>
</evidence>
<dbReference type="GO" id="GO:0003723">
    <property type="term" value="F:RNA binding"/>
    <property type="evidence" value="ECO:0007669"/>
    <property type="project" value="TreeGrafter"/>
</dbReference>